<dbReference type="Proteomes" id="UP000654670">
    <property type="component" value="Unassembled WGS sequence"/>
</dbReference>
<gene>
    <name evidence="7" type="ORF">GCM10007968_06790</name>
</gene>
<dbReference type="InterPro" id="IPR007554">
    <property type="entry name" value="Glycerophosphate_synth"/>
</dbReference>
<evidence type="ECO:0000313" key="7">
    <source>
        <dbReference type="EMBL" id="GGL45336.1"/>
    </source>
</evidence>
<reference evidence="7" key="2">
    <citation type="submission" date="2020-09" db="EMBL/GenBank/DDBJ databases">
        <authorList>
            <person name="Sun Q."/>
            <person name="Ohkuma M."/>
        </authorList>
    </citation>
    <scope>NUCLEOTIDE SEQUENCE</scope>
    <source>
        <strain evidence="7">JCM 15325</strain>
    </source>
</reference>
<dbReference type="InterPro" id="IPR043149">
    <property type="entry name" value="TagF_N"/>
</dbReference>
<dbReference type="InterPro" id="IPR043148">
    <property type="entry name" value="TagF_C"/>
</dbReference>
<dbReference type="GO" id="GO:0019350">
    <property type="term" value="P:teichoic acid biosynthetic process"/>
    <property type="evidence" value="ECO:0007669"/>
    <property type="project" value="UniProtKB-KW"/>
</dbReference>
<evidence type="ECO:0008006" key="9">
    <source>
        <dbReference type="Google" id="ProtNLM"/>
    </source>
</evidence>
<keyword evidence="4" id="KW-0808">Transferase</keyword>
<evidence type="ECO:0000256" key="3">
    <source>
        <dbReference type="ARBA" id="ARBA00022475"/>
    </source>
</evidence>
<keyword evidence="5" id="KW-0777">Teichoic acid biosynthesis</keyword>
<dbReference type="GO" id="GO:0047355">
    <property type="term" value="F:CDP-glycerol glycerophosphotransferase activity"/>
    <property type="evidence" value="ECO:0007669"/>
    <property type="project" value="InterPro"/>
</dbReference>
<comment type="subcellular location">
    <subcellularLocation>
        <location evidence="1">Cell membrane</location>
        <topology evidence="1">Peripheral membrane protein</topology>
    </subcellularLocation>
</comment>
<dbReference type="EMBL" id="BMOK01000002">
    <property type="protein sequence ID" value="GGL45336.1"/>
    <property type="molecule type" value="Genomic_DNA"/>
</dbReference>
<accession>A0A917RZQ2</accession>
<keyword evidence="6" id="KW-0472">Membrane</keyword>
<comment type="caution">
    <text evidence="7">The sequence shown here is derived from an EMBL/GenBank/DDBJ whole genome shotgun (WGS) entry which is preliminary data.</text>
</comment>
<reference evidence="7" key="1">
    <citation type="journal article" date="2014" name="Int. J. Syst. Evol. Microbiol.">
        <title>Complete genome sequence of Corynebacterium casei LMG S-19264T (=DSM 44701T), isolated from a smear-ripened cheese.</title>
        <authorList>
            <consortium name="US DOE Joint Genome Institute (JGI-PGF)"/>
            <person name="Walter F."/>
            <person name="Albersmeier A."/>
            <person name="Kalinowski J."/>
            <person name="Ruckert C."/>
        </authorList>
    </citation>
    <scope>NUCLEOTIDE SEQUENCE</scope>
    <source>
        <strain evidence="7">JCM 15325</strain>
    </source>
</reference>
<keyword evidence="8" id="KW-1185">Reference proteome</keyword>
<dbReference type="Gene3D" id="3.40.50.12580">
    <property type="match status" value="1"/>
</dbReference>
<evidence type="ECO:0000256" key="5">
    <source>
        <dbReference type="ARBA" id="ARBA00022944"/>
    </source>
</evidence>
<name>A0A917RZQ2_9BACL</name>
<dbReference type="PANTHER" id="PTHR37316:SF3">
    <property type="entry name" value="TEICHOIC ACID GLYCEROL-PHOSPHATE TRANSFERASE"/>
    <property type="match status" value="1"/>
</dbReference>
<dbReference type="GO" id="GO:0005886">
    <property type="term" value="C:plasma membrane"/>
    <property type="evidence" value="ECO:0007669"/>
    <property type="project" value="UniProtKB-SubCell"/>
</dbReference>
<dbReference type="InterPro" id="IPR051612">
    <property type="entry name" value="Teichoic_Acid_Biosynth"/>
</dbReference>
<dbReference type="RefSeq" id="WP_188801667.1">
    <property type="nucleotide sequence ID" value="NZ_BMOK01000002.1"/>
</dbReference>
<dbReference type="AlphaFoldDB" id="A0A917RZQ2"/>
<evidence type="ECO:0000256" key="1">
    <source>
        <dbReference type="ARBA" id="ARBA00004202"/>
    </source>
</evidence>
<dbReference type="Pfam" id="PF04464">
    <property type="entry name" value="Glyphos_transf"/>
    <property type="match status" value="1"/>
</dbReference>
<evidence type="ECO:0000256" key="2">
    <source>
        <dbReference type="ARBA" id="ARBA00010488"/>
    </source>
</evidence>
<keyword evidence="3" id="KW-1003">Cell membrane</keyword>
<comment type="similarity">
    <text evidence="2">Belongs to the CDP-glycerol glycerophosphotransferase family.</text>
</comment>
<dbReference type="SUPFAM" id="SSF53756">
    <property type="entry name" value="UDP-Glycosyltransferase/glycogen phosphorylase"/>
    <property type="match status" value="1"/>
</dbReference>
<protein>
    <recommendedName>
        <fullName evidence="9">CDP-glycerol glycerophosphotransferase</fullName>
    </recommendedName>
</protein>
<organism evidence="7 8">
    <name type="scientific">Sporolactobacillus putidus</name>
    <dbReference type="NCBI Taxonomy" id="492735"/>
    <lineage>
        <taxon>Bacteria</taxon>
        <taxon>Bacillati</taxon>
        <taxon>Bacillota</taxon>
        <taxon>Bacilli</taxon>
        <taxon>Bacillales</taxon>
        <taxon>Sporolactobacillaceae</taxon>
        <taxon>Sporolactobacillus</taxon>
    </lineage>
</organism>
<proteinExistence type="inferred from homology"/>
<dbReference type="Gene3D" id="3.40.50.11820">
    <property type="match status" value="1"/>
</dbReference>
<dbReference type="PANTHER" id="PTHR37316">
    <property type="entry name" value="TEICHOIC ACID GLYCEROL-PHOSPHATE PRIMASE"/>
    <property type="match status" value="1"/>
</dbReference>
<sequence>MKKEGSKKISLKSQSGILLKKWERFIFRGVYKWCFRLLGLLPADKNLVMFESFFGRQYSCNPRAIYEYMKENCREYRLIWSANRKYEGLFEQYGIPYVRRYSLQWLLLMSRARYWVTNVRFPSWFSKSKHTIYLQTWHGTPLKRLGTDIEHYLIPGTSAESYKKNFVKDSGMWDVLISPNRYSSGIFKRAFGYGKTILETGYPRNDYLYQANQDNAIRKIKEKCGLPRDKKVILYAPTWRDDQFYSEEHYRFDLHLDLNLMRDRLADDYVVILRMHYLIASRLDLGTYAGFAFDFSQYDDIRELYLISDLLITDYSSVFFDFANLRRPMIFFAYDIDKYRDFLRGFYFDFENKAPGPIVRTTDAVIRAVQETENPDFQPSENFEAFFRKFCSLEGGRSSERVVKRVFYSDEAREVF</sequence>
<evidence type="ECO:0000256" key="4">
    <source>
        <dbReference type="ARBA" id="ARBA00022679"/>
    </source>
</evidence>
<evidence type="ECO:0000313" key="8">
    <source>
        <dbReference type="Proteomes" id="UP000654670"/>
    </source>
</evidence>
<evidence type="ECO:0000256" key="6">
    <source>
        <dbReference type="ARBA" id="ARBA00023136"/>
    </source>
</evidence>